<organism evidence="12 13">
    <name type="scientific">Desulfatitalea alkaliphila</name>
    <dbReference type="NCBI Taxonomy" id="2929485"/>
    <lineage>
        <taxon>Bacteria</taxon>
        <taxon>Pseudomonadati</taxon>
        <taxon>Thermodesulfobacteriota</taxon>
        <taxon>Desulfobacteria</taxon>
        <taxon>Desulfobacterales</taxon>
        <taxon>Desulfosarcinaceae</taxon>
        <taxon>Desulfatitalea</taxon>
    </lineage>
</organism>
<dbReference type="Pfam" id="PF01926">
    <property type="entry name" value="MMR_HSR1"/>
    <property type="match status" value="1"/>
</dbReference>
<evidence type="ECO:0000256" key="7">
    <source>
        <dbReference type="ARBA" id="ARBA00023134"/>
    </source>
</evidence>
<comment type="cofactor">
    <cofactor evidence="1">
        <name>Mg(2+)</name>
        <dbReference type="ChEBI" id="CHEBI:18420"/>
    </cofactor>
</comment>
<keyword evidence="5 10" id="KW-0547">Nucleotide-binding</keyword>
<dbReference type="HAMAP" id="MF_00321">
    <property type="entry name" value="GTPase_EngB"/>
    <property type="match status" value="1"/>
</dbReference>
<accession>A0AA41QZN4</accession>
<dbReference type="PANTHER" id="PTHR11649">
    <property type="entry name" value="MSS1/TRME-RELATED GTP-BINDING PROTEIN"/>
    <property type="match status" value="1"/>
</dbReference>
<dbReference type="AlphaFoldDB" id="A0AA41QZN4"/>
<evidence type="ECO:0000256" key="10">
    <source>
        <dbReference type="HAMAP-Rule" id="MF_00321"/>
    </source>
</evidence>
<sequence length="198" mass="22089">MIIKSAEFITSAVQPAHYPPPDHPEIAFAGRSNVGKSSLINTLVRRKRLVKTSSTPGRTQLINFFLINGDLMLVDLPGYGYAKVPAAVRKQWGPMVETYVARRTSLKGAVVLVDARRRPEVEELNLIDWLRQHRVAVVPVLTKADKLSKTELIKQRRAAAQALDMAEEALILFSAKSRLGKEALWQRLEGILAHTDDT</sequence>
<dbReference type="PROSITE" id="PS51706">
    <property type="entry name" value="G_ENGB"/>
    <property type="match status" value="1"/>
</dbReference>
<evidence type="ECO:0000256" key="6">
    <source>
        <dbReference type="ARBA" id="ARBA00022842"/>
    </source>
</evidence>
<dbReference type="InterPro" id="IPR006073">
    <property type="entry name" value="GTP-bd"/>
</dbReference>
<keyword evidence="8 10" id="KW-0717">Septation</keyword>
<dbReference type="InterPro" id="IPR030393">
    <property type="entry name" value="G_ENGB_dom"/>
</dbReference>
<comment type="function">
    <text evidence="10">Necessary for normal cell division and for the maintenance of normal septation.</text>
</comment>
<name>A0AA41QZN4_9BACT</name>
<keyword evidence="6" id="KW-0460">Magnesium</keyword>
<dbReference type="SUPFAM" id="SSF52540">
    <property type="entry name" value="P-loop containing nucleoside triphosphate hydrolases"/>
    <property type="match status" value="1"/>
</dbReference>
<dbReference type="InterPro" id="IPR019987">
    <property type="entry name" value="GTP-bd_ribosome_bio_YsxC"/>
</dbReference>
<keyword evidence="13" id="KW-1185">Reference proteome</keyword>
<dbReference type="GO" id="GO:0005525">
    <property type="term" value="F:GTP binding"/>
    <property type="evidence" value="ECO:0007669"/>
    <property type="project" value="UniProtKB-UniRule"/>
</dbReference>
<keyword evidence="4" id="KW-0479">Metal-binding</keyword>
<comment type="similarity">
    <text evidence="2 10">Belongs to the TRAFAC class TrmE-Era-EngA-EngB-Septin-like GTPase superfamily. EngB GTPase family.</text>
</comment>
<reference evidence="12" key="1">
    <citation type="submission" date="2022-04" db="EMBL/GenBank/DDBJ databases">
        <title>Desulfatitalea alkaliphila sp. nov., a novel anaerobic sulfate-reducing bacterium isolated from terrestrial mud volcano, Taman Peninsula, Russia.</title>
        <authorList>
            <person name="Khomyakova M.A."/>
            <person name="Merkel A.Y."/>
            <person name="Slobodkin A.I."/>
        </authorList>
    </citation>
    <scope>NUCLEOTIDE SEQUENCE</scope>
    <source>
        <strain evidence="12">M08but</strain>
    </source>
</reference>
<comment type="caution">
    <text evidence="12">The sequence shown here is derived from an EMBL/GenBank/DDBJ whole genome shotgun (WGS) entry which is preliminary data.</text>
</comment>
<protein>
    <recommendedName>
        <fullName evidence="10">Probable GTP-binding protein EngB</fullName>
    </recommendedName>
</protein>
<evidence type="ECO:0000256" key="3">
    <source>
        <dbReference type="ARBA" id="ARBA00022618"/>
    </source>
</evidence>
<evidence type="ECO:0000256" key="5">
    <source>
        <dbReference type="ARBA" id="ARBA00022741"/>
    </source>
</evidence>
<dbReference type="RefSeq" id="WP_246902466.1">
    <property type="nucleotide sequence ID" value="NZ_JALJRB010000001.1"/>
</dbReference>
<keyword evidence="7 10" id="KW-0342">GTP-binding</keyword>
<dbReference type="FunFam" id="3.40.50.300:FF:000098">
    <property type="entry name" value="Probable GTP-binding protein EngB"/>
    <property type="match status" value="1"/>
</dbReference>
<dbReference type="GO" id="GO:0000917">
    <property type="term" value="P:division septum assembly"/>
    <property type="evidence" value="ECO:0007669"/>
    <property type="project" value="UniProtKB-KW"/>
</dbReference>
<evidence type="ECO:0000259" key="11">
    <source>
        <dbReference type="PROSITE" id="PS51706"/>
    </source>
</evidence>
<evidence type="ECO:0000256" key="8">
    <source>
        <dbReference type="ARBA" id="ARBA00023210"/>
    </source>
</evidence>
<evidence type="ECO:0000256" key="9">
    <source>
        <dbReference type="ARBA" id="ARBA00023306"/>
    </source>
</evidence>
<feature type="domain" description="EngB-type G" evidence="11">
    <location>
        <begin position="22"/>
        <end position="194"/>
    </location>
</feature>
<evidence type="ECO:0000256" key="4">
    <source>
        <dbReference type="ARBA" id="ARBA00022723"/>
    </source>
</evidence>
<dbReference type="Proteomes" id="UP001165427">
    <property type="component" value="Unassembled WGS sequence"/>
</dbReference>
<keyword evidence="9 10" id="KW-0131">Cell cycle</keyword>
<dbReference type="Gene3D" id="3.40.50.300">
    <property type="entry name" value="P-loop containing nucleotide triphosphate hydrolases"/>
    <property type="match status" value="1"/>
</dbReference>
<evidence type="ECO:0000256" key="1">
    <source>
        <dbReference type="ARBA" id="ARBA00001946"/>
    </source>
</evidence>
<dbReference type="PANTHER" id="PTHR11649:SF13">
    <property type="entry name" value="ENGB-TYPE G DOMAIN-CONTAINING PROTEIN"/>
    <property type="match status" value="1"/>
</dbReference>
<dbReference type="GO" id="GO:0005829">
    <property type="term" value="C:cytosol"/>
    <property type="evidence" value="ECO:0007669"/>
    <property type="project" value="TreeGrafter"/>
</dbReference>
<dbReference type="GO" id="GO:0046872">
    <property type="term" value="F:metal ion binding"/>
    <property type="evidence" value="ECO:0007669"/>
    <property type="project" value="UniProtKB-KW"/>
</dbReference>
<evidence type="ECO:0000313" key="13">
    <source>
        <dbReference type="Proteomes" id="UP001165427"/>
    </source>
</evidence>
<evidence type="ECO:0000313" key="12">
    <source>
        <dbReference type="EMBL" id="MCJ8499279.1"/>
    </source>
</evidence>
<dbReference type="InterPro" id="IPR027417">
    <property type="entry name" value="P-loop_NTPase"/>
</dbReference>
<keyword evidence="3 10" id="KW-0132">Cell division</keyword>
<gene>
    <name evidence="12" type="primary">yihA</name>
    <name evidence="10" type="synonym">engB</name>
    <name evidence="12" type="ORF">MRX98_01720</name>
</gene>
<dbReference type="CDD" id="cd01876">
    <property type="entry name" value="YihA_EngB"/>
    <property type="match status" value="1"/>
</dbReference>
<evidence type="ECO:0000256" key="2">
    <source>
        <dbReference type="ARBA" id="ARBA00009638"/>
    </source>
</evidence>
<dbReference type="NCBIfam" id="TIGR03598">
    <property type="entry name" value="GTPase_YsxC"/>
    <property type="match status" value="1"/>
</dbReference>
<dbReference type="EMBL" id="JALJRB010000001">
    <property type="protein sequence ID" value="MCJ8499279.1"/>
    <property type="molecule type" value="Genomic_DNA"/>
</dbReference>
<proteinExistence type="inferred from homology"/>